<dbReference type="EMBL" id="CP061283">
    <property type="protein sequence ID" value="QNS09501.1"/>
    <property type="molecule type" value="Genomic_DNA"/>
</dbReference>
<sequence length="133" mass="14719">MTTQTDPQVIAVTLEDEDGTYTLTGTVIELKRHQEAGLFGMELIGLYAQLKIAVEGEEAETQFLSRLVDETHWIIDDRFKANGFPVWCHGFGARYLRCHTINAELSDGLDNLARERGLAAAIGRDVPLTLADA</sequence>
<keyword evidence="1" id="KW-0614">Plasmid</keyword>
<reference evidence="1 2" key="1">
    <citation type="submission" date="2020-09" db="EMBL/GenBank/DDBJ databases">
        <title>A novel species.</title>
        <authorList>
            <person name="Gao J."/>
        </authorList>
    </citation>
    <scope>NUCLEOTIDE SEQUENCE [LARGE SCALE GENOMIC DNA]</scope>
    <source>
        <strain evidence="1 2">CRXT-Y-14</strain>
        <plasmid evidence="1 2">unnamed2</plasmid>
    </source>
</reference>
<organism evidence="1 2">
    <name type="scientific">Streptomyces xanthii</name>
    <dbReference type="NCBI Taxonomy" id="2768069"/>
    <lineage>
        <taxon>Bacteria</taxon>
        <taxon>Bacillati</taxon>
        <taxon>Actinomycetota</taxon>
        <taxon>Actinomycetes</taxon>
        <taxon>Kitasatosporales</taxon>
        <taxon>Streptomycetaceae</taxon>
        <taxon>Streptomyces</taxon>
    </lineage>
</organism>
<dbReference type="AlphaFoldDB" id="A0A7H1BL96"/>
<evidence type="ECO:0000313" key="1">
    <source>
        <dbReference type="EMBL" id="QNS09501.1"/>
    </source>
</evidence>
<dbReference type="KEGG" id="sxn:IAG42_37770"/>
<proteinExistence type="predicted"/>
<keyword evidence="2" id="KW-1185">Reference proteome</keyword>
<evidence type="ECO:0000313" key="2">
    <source>
        <dbReference type="Proteomes" id="UP000516428"/>
    </source>
</evidence>
<protein>
    <submittedName>
        <fullName evidence="1">Uncharacterized protein</fullName>
    </submittedName>
</protein>
<gene>
    <name evidence="1" type="ORF">IAG42_37770</name>
</gene>
<accession>A0A7H1BL96</accession>
<dbReference type="Proteomes" id="UP000516428">
    <property type="component" value="Plasmid unnamed2"/>
</dbReference>
<name>A0A7H1BL96_9ACTN</name>
<dbReference type="RefSeq" id="WP_188342156.1">
    <property type="nucleotide sequence ID" value="NZ_CP061283.1"/>
</dbReference>
<geneLocation type="plasmid" evidence="1 2">
    <name>unnamed2</name>
</geneLocation>